<protein>
    <submittedName>
        <fullName evidence="1">Uncharacterized protein</fullName>
    </submittedName>
</protein>
<accession>A0A4Y1RDR5</accession>
<gene>
    <name evidence="1" type="ORF">Prudu_012628</name>
</gene>
<name>A0A4Y1RDR5_PRUDU</name>
<dbReference type="EMBL" id="AP019300">
    <property type="protein sequence ID" value="BBH02145.1"/>
    <property type="molecule type" value="Genomic_DNA"/>
</dbReference>
<evidence type="ECO:0000313" key="1">
    <source>
        <dbReference type="EMBL" id="BBH02145.1"/>
    </source>
</evidence>
<reference evidence="1" key="1">
    <citation type="journal article" date="2019" name="Science">
        <title>Mutation of a bHLH transcription factor allowed almond domestication.</title>
        <authorList>
            <person name="Sanchez-Perez R."/>
            <person name="Pavan S."/>
            <person name="Mazzeo R."/>
            <person name="Moldovan C."/>
            <person name="Aiese Cigliano R."/>
            <person name="Del Cueto J."/>
            <person name="Ricciardi F."/>
            <person name="Lotti C."/>
            <person name="Ricciardi L."/>
            <person name="Dicenta F."/>
            <person name="Lopez-Marques R.L."/>
            <person name="Lindberg Moller B."/>
        </authorList>
    </citation>
    <scope>NUCLEOTIDE SEQUENCE</scope>
</reference>
<proteinExistence type="predicted"/>
<sequence>MVFDTIKSTSKYTLLVGDEFLISSALLDTHQETENARACLKNGCLKSLRNAILVSQGQMHIVLESTITEIVFICKGNWIIKCHTRRPKFDWPSSKNNCKSSPDEFCPESDSALTHNLHFVKTRRPHFLVVPEEMWLEENEGAADGNPNFPMEIIGGGLPVSQNLSIYGFPKVGRAGMYRESLASPVTLQMKLKIFYSFPYLCRRGKYGFTIGNELQDSRSGWFSYSSDVQIIVSNIFKFTLLSNSSTLFQIPPSKWSLDICGACCDDR</sequence>
<organism evidence="1">
    <name type="scientific">Prunus dulcis</name>
    <name type="common">Almond</name>
    <name type="synonym">Amygdalus dulcis</name>
    <dbReference type="NCBI Taxonomy" id="3755"/>
    <lineage>
        <taxon>Eukaryota</taxon>
        <taxon>Viridiplantae</taxon>
        <taxon>Streptophyta</taxon>
        <taxon>Embryophyta</taxon>
        <taxon>Tracheophyta</taxon>
        <taxon>Spermatophyta</taxon>
        <taxon>Magnoliopsida</taxon>
        <taxon>eudicotyledons</taxon>
        <taxon>Gunneridae</taxon>
        <taxon>Pentapetalae</taxon>
        <taxon>rosids</taxon>
        <taxon>fabids</taxon>
        <taxon>Rosales</taxon>
        <taxon>Rosaceae</taxon>
        <taxon>Amygdaloideae</taxon>
        <taxon>Amygdaleae</taxon>
        <taxon>Prunus</taxon>
    </lineage>
</organism>
<dbReference type="AlphaFoldDB" id="A0A4Y1RDR5"/>